<keyword evidence="1" id="KW-1133">Transmembrane helix</keyword>
<reference evidence="2 3" key="1">
    <citation type="submission" date="2017-09" db="EMBL/GenBank/DDBJ databases">
        <title>Depth-based differentiation of microbial function through sediment-hosted aquifers and enrichment of novel symbionts in the deep terrestrial subsurface.</title>
        <authorList>
            <person name="Probst A.J."/>
            <person name="Ladd B."/>
            <person name="Jarett J.K."/>
            <person name="Geller-Mcgrath D.E."/>
            <person name="Sieber C.M."/>
            <person name="Emerson J.B."/>
            <person name="Anantharaman K."/>
            <person name="Thomas B.C."/>
            <person name="Malmstrom R."/>
            <person name="Stieglmeier M."/>
            <person name="Klingl A."/>
            <person name="Woyke T."/>
            <person name="Ryan C.M."/>
            <person name="Banfield J.F."/>
        </authorList>
    </citation>
    <scope>NUCLEOTIDE SEQUENCE [LARGE SCALE GENOMIC DNA]</scope>
    <source>
        <strain evidence="2">CG22_combo_CG10-13_8_21_14_all_39_12</strain>
    </source>
</reference>
<keyword evidence="1" id="KW-0472">Membrane</keyword>
<dbReference type="AlphaFoldDB" id="A0A2H0BGS7"/>
<proteinExistence type="predicted"/>
<sequence length="52" mass="5504">MGSTLYTLIAVSGFLELYGSVVYDPSRIISAILTGVGFIGAGVIIHRSDHHV</sequence>
<evidence type="ECO:0000313" key="2">
    <source>
        <dbReference type="EMBL" id="PIP56882.1"/>
    </source>
</evidence>
<dbReference type="Proteomes" id="UP000228495">
    <property type="component" value="Unassembled WGS sequence"/>
</dbReference>
<accession>A0A2H0BGS7</accession>
<comment type="caution">
    <text evidence="2">The sequence shown here is derived from an EMBL/GenBank/DDBJ whole genome shotgun (WGS) entry which is preliminary data.</text>
</comment>
<dbReference type="EMBL" id="PCSU01000008">
    <property type="protein sequence ID" value="PIP56882.1"/>
    <property type="molecule type" value="Genomic_DNA"/>
</dbReference>
<gene>
    <name evidence="2" type="ORF">COX05_00745</name>
</gene>
<keyword evidence="1" id="KW-0812">Transmembrane</keyword>
<organism evidence="2 3">
    <name type="scientific">candidate division WWE3 bacterium CG22_combo_CG10-13_8_21_14_all_39_12</name>
    <dbReference type="NCBI Taxonomy" id="1975094"/>
    <lineage>
        <taxon>Bacteria</taxon>
        <taxon>Katanobacteria</taxon>
    </lineage>
</organism>
<name>A0A2H0BGS7_UNCKA</name>
<feature type="transmembrane region" description="Helical" evidence="1">
    <location>
        <begin position="29"/>
        <end position="46"/>
    </location>
</feature>
<evidence type="ECO:0000256" key="1">
    <source>
        <dbReference type="SAM" id="Phobius"/>
    </source>
</evidence>
<protein>
    <submittedName>
        <fullName evidence="2">Uncharacterized protein</fullName>
    </submittedName>
</protein>
<evidence type="ECO:0000313" key="3">
    <source>
        <dbReference type="Proteomes" id="UP000228495"/>
    </source>
</evidence>